<dbReference type="NCBIfam" id="TIGR00689">
    <property type="entry name" value="rpiB_lacA_lacB"/>
    <property type="match status" value="1"/>
</dbReference>
<dbReference type="EMBL" id="FMJC01000001">
    <property type="protein sequence ID" value="SCM70755.1"/>
    <property type="molecule type" value="Genomic_DNA"/>
</dbReference>
<feature type="binding site" evidence="4">
    <location>
        <position position="132"/>
    </location>
    <ligand>
        <name>D-ribulose 5-phosphate</name>
        <dbReference type="ChEBI" id="CHEBI:58121"/>
    </ligand>
</feature>
<feature type="active site" description="Proton donor" evidence="3">
    <location>
        <position position="98"/>
    </location>
</feature>
<dbReference type="RefSeq" id="WP_179979448.1">
    <property type="nucleotide sequence ID" value="NZ_LT608333.1"/>
</dbReference>
<feature type="binding site" evidence="4">
    <location>
        <position position="136"/>
    </location>
    <ligand>
        <name>D-ribulose 5-phosphate</name>
        <dbReference type="ChEBI" id="CHEBI:58121"/>
    </ligand>
</feature>
<gene>
    <name evidence="5" type="primary">rpiB</name>
    <name evidence="5" type="ORF">KL86DES1_10609</name>
</gene>
<dbReference type="InterPro" id="IPR003500">
    <property type="entry name" value="RpiB_LacA_LacB"/>
</dbReference>
<feature type="binding site" evidence="4">
    <location>
        <begin position="9"/>
        <end position="10"/>
    </location>
    <ligand>
        <name>D-ribulose 5-phosphate</name>
        <dbReference type="ChEBI" id="CHEBI:58121"/>
    </ligand>
</feature>
<feature type="binding site" evidence="4">
    <location>
        <position position="109"/>
    </location>
    <ligand>
        <name>D-ribulose 5-phosphate</name>
        <dbReference type="ChEBI" id="CHEBI:58121"/>
    </ligand>
</feature>
<name>A0A212KZL9_9BACT</name>
<sequence length="144" mass="15306">MQSIHIASDHTGVDLKTTLAEHLGKKGFTVVNHGTDSSDSCDYPVLAHKLCAAVEASGDPGILICGTGLGVSIAANRHPDIRAALCTTELHARMARQHNNANVLCLGARITGVELAKAIVDAFMENTFEGGRHQRRLDMLNLPA</sequence>
<dbReference type="PANTHER" id="PTHR30345:SF0">
    <property type="entry name" value="DNA DAMAGE-REPAIR_TOLERATION PROTEIN DRT102"/>
    <property type="match status" value="1"/>
</dbReference>
<dbReference type="NCBIfam" id="TIGR01120">
    <property type="entry name" value="rpiB"/>
    <property type="match status" value="1"/>
</dbReference>
<dbReference type="GO" id="GO:0009052">
    <property type="term" value="P:pentose-phosphate shunt, non-oxidative branch"/>
    <property type="evidence" value="ECO:0007669"/>
    <property type="project" value="TreeGrafter"/>
</dbReference>
<accession>A0A212KZL9</accession>
<evidence type="ECO:0000256" key="3">
    <source>
        <dbReference type="PIRSR" id="PIRSR005384-1"/>
    </source>
</evidence>
<organism evidence="5">
    <name type="scientific">uncultured Desulfovibrio sp</name>
    <dbReference type="NCBI Taxonomy" id="167968"/>
    <lineage>
        <taxon>Bacteria</taxon>
        <taxon>Pseudomonadati</taxon>
        <taxon>Thermodesulfobacteriota</taxon>
        <taxon>Desulfovibrionia</taxon>
        <taxon>Desulfovibrionales</taxon>
        <taxon>Desulfovibrionaceae</taxon>
        <taxon>Desulfovibrio</taxon>
        <taxon>environmental samples</taxon>
    </lineage>
</organism>
<dbReference type="NCBIfam" id="NF004051">
    <property type="entry name" value="PRK05571.1"/>
    <property type="match status" value="1"/>
</dbReference>
<dbReference type="AlphaFoldDB" id="A0A212KZL9"/>
<feature type="binding site" evidence="4">
    <location>
        <begin position="66"/>
        <end position="70"/>
    </location>
    <ligand>
        <name>D-ribulose 5-phosphate</name>
        <dbReference type="ChEBI" id="CHEBI:58121"/>
    </ligand>
</feature>
<dbReference type="Pfam" id="PF02502">
    <property type="entry name" value="LacAB_rpiB"/>
    <property type="match status" value="1"/>
</dbReference>
<feature type="active site" description="Proton acceptor" evidence="3">
    <location>
        <position position="65"/>
    </location>
</feature>
<evidence type="ECO:0000256" key="4">
    <source>
        <dbReference type="PIRSR" id="PIRSR005384-2"/>
    </source>
</evidence>
<dbReference type="GO" id="GO:0004751">
    <property type="term" value="F:ribose-5-phosphate isomerase activity"/>
    <property type="evidence" value="ECO:0007669"/>
    <property type="project" value="UniProtKB-EC"/>
</dbReference>
<protein>
    <submittedName>
        <fullName evidence="5">Ribose-5-phosphate isomerase B</fullName>
        <ecNumber evidence="5">5.3.1.6</ecNumber>
    </submittedName>
</protein>
<dbReference type="GO" id="GO:0019316">
    <property type="term" value="P:D-allose catabolic process"/>
    <property type="evidence" value="ECO:0007669"/>
    <property type="project" value="TreeGrafter"/>
</dbReference>
<dbReference type="EC" id="5.3.1.6" evidence="5"/>
<dbReference type="Gene3D" id="3.40.1400.10">
    <property type="entry name" value="Sugar-phosphate isomerase, RpiB/LacA/LacB"/>
    <property type="match status" value="1"/>
</dbReference>
<evidence type="ECO:0000256" key="2">
    <source>
        <dbReference type="ARBA" id="ARBA00023235"/>
    </source>
</evidence>
<evidence type="ECO:0000313" key="5">
    <source>
        <dbReference type="EMBL" id="SCM70755.1"/>
    </source>
</evidence>
<comment type="similarity">
    <text evidence="1">Belongs to the LacAB/RpiB family.</text>
</comment>
<dbReference type="SUPFAM" id="SSF89623">
    <property type="entry name" value="Ribose/Galactose isomerase RpiB/AlsB"/>
    <property type="match status" value="1"/>
</dbReference>
<dbReference type="InterPro" id="IPR036569">
    <property type="entry name" value="RpiB_LacA_LacB_sf"/>
</dbReference>
<dbReference type="InterPro" id="IPR004785">
    <property type="entry name" value="RpiB"/>
</dbReference>
<dbReference type="PIRSF" id="PIRSF005384">
    <property type="entry name" value="RpiB_LacA_B"/>
    <property type="match status" value="1"/>
</dbReference>
<dbReference type="PANTHER" id="PTHR30345">
    <property type="entry name" value="RIBOSE-5-PHOSPHATE ISOMERASE B"/>
    <property type="match status" value="1"/>
</dbReference>
<reference evidence="5" key="1">
    <citation type="submission" date="2016-08" db="EMBL/GenBank/DDBJ databases">
        <authorList>
            <person name="Seilhamer J.J."/>
        </authorList>
    </citation>
    <scope>NUCLEOTIDE SEQUENCE</scope>
    <source>
        <strain evidence="5">86-1</strain>
    </source>
</reference>
<keyword evidence="2 5" id="KW-0413">Isomerase</keyword>
<evidence type="ECO:0000256" key="1">
    <source>
        <dbReference type="ARBA" id="ARBA00008754"/>
    </source>
</evidence>
<feature type="binding site" evidence="4">
    <location>
        <position position="99"/>
    </location>
    <ligand>
        <name>D-ribulose 5-phosphate</name>
        <dbReference type="ChEBI" id="CHEBI:58121"/>
    </ligand>
</feature>
<proteinExistence type="inferred from homology"/>